<gene>
    <name evidence="1" type="ORF">SAMN05660750_04728</name>
</gene>
<dbReference type="RefSeq" id="WP_244555705.1">
    <property type="nucleotide sequence ID" value="NZ_FUYX01000019.1"/>
</dbReference>
<accession>A0A1T5H192</accession>
<proteinExistence type="predicted"/>
<dbReference type="AlphaFoldDB" id="A0A1T5H192"/>
<sequence length="123" mass="13726">MDRGLGKGVRHAPERGVSAAPASELIGRLRRVLRPEELDCACRETLDGALERFDRLERRRESRRQLAAARDHKERIAALLSFLSDLDSLTEAESDRSVFEELALLFVEIARSAEAGAAALREL</sequence>
<organism evidence="1 2">
    <name type="scientific">Bosea thiooxidans</name>
    <dbReference type="NCBI Taxonomy" id="53254"/>
    <lineage>
        <taxon>Bacteria</taxon>
        <taxon>Pseudomonadati</taxon>
        <taxon>Pseudomonadota</taxon>
        <taxon>Alphaproteobacteria</taxon>
        <taxon>Hyphomicrobiales</taxon>
        <taxon>Boseaceae</taxon>
        <taxon>Bosea</taxon>
    </lineage>
</organism>
<name>A0A1T5H192_9HYPH</name>
<protein>
    <submittedName>
        <fullName evidence="1">Uncharacterized protein</fullName>
    </submittedName>
</protein>
<evidence type="ECO:0000313" key="1">
    <source>
        <dbReference type="EMBL" id="SKC14444.1"/>
    </source>
</evidence>
<dbReference type="EMBL" id="FUYX01000019">
    <property type="protein sequence ID" value="SKC14444.1"/>
    <property type="molecule type" value="Genomic_DNA"/>
</dbReference>
<dbReference type="Proteomes" id="UP000190130">
    <property type="component" value="Unassembled WGS sequence"/>
</dbReference>
<evidence type="ECO:0000313" key="2">
    <source>
        <dbReference type="Proteomes" id="UP000190130"/>
    </source>
</evidence>
<reference evidence="1 2" key="1">
    <citation type="submission" date="2017-02" db="EMBL/GenBank/DDBJ databases">
        <authorList>
            <person name="Peterson S.W."/>
        </authorList>
    </citation>
    <scope>NUCLEOTIDE SEQUENCE [LARGE SCALE GENOMIC DNA]</scope>
    <source>
        <strain evidence="1 2">DSM 9653</strain>
    </source>
</reference>